<comment type="caution">
    <text evidence="1">The sequence shown here is derived from an EMBL/GenBank/DDBJ whole genome shotgun (WGS) entry which is preliminary data.</text>
</comment>
<accession>A0ABN3TX76</accession>
<sequence length="98" mass="10859">MLPDQGGGQRAAEQFLELAGDRDGVTGGQAELFEGLVHIHLAGRQPRAMCYLTNQEILDLSLELRTARLRGSGTFGFRHGEDPPRWHGSVRRDHLVLV</sequence>
<evidence type="ECO:0000313" key="2">
    <source>
        <dbReference type="Proteomes" id="UP001501842"/>
    </source>
</evidence>
<dbReference type="EMBL" id="BAAATZ010000002">
    <property type="protein sequence ID" value="GAA2719741.1"/>
    <property type="molecule type" value="Genomic_DNA"/>
</dbReference>
<dbReference type="Proteomes" id="UP001501842">
    <property type="component" value="Unassembled WGS sequence"/>
</dbReference>
<organism evidence="1 2">
    <name type="scientific">Actinocorallia aurantiaca</name>
    <dbReference type="NCBI Taxonomy" id="46204"/>
    <lineage>
        <taxon>Bacteria</taxon>
        <taxon>Bacillati</taxon>
        <taxon>Actinomycetota</taxon>
        <taxon>Actinomycetes</taxon>
        <taxon>Streptosporangiales</taxon>
        <taxon>Thermomonosporaceae</taxon>
        <taxon>Actinocorallia</taxon>
    </lineage>
</organism>
<protein>
    <submittedName>
        <fullName evidence="1">Uncharacterized protein</fullName>
    </submittedName>
</protein>
<evidence type="ECO:0000313" key="1">
    <source>
        <dbReference type="EMBL" id="GAA2719741.1"/>
    </source>
</evidence>
<proteinExistence type="predicted"/>
<name>A0ABN3TX76_9ACTN</name>
<reference evidence="1 2" key="1">
    <citation type="journal article" date="2019" name="Int. J. Syst. Evol. Microbiol.">
        <title>The Global Catalogue of Microorganisms (GCM) 10K type strain sequencing project: providing services to taxonomists for standard genome sequencing and annotation.</title>
        <authorList>
            <consortium name="The Broad Institute Genomics Platform"/>
            <consortium name="The Broad Institute Genome Sequencing Center for Infectious Disease"/>
            <person name="Wu L."/>
            <person name="Ma J."/>
        </authorList>
    </citation>
    <scope>NUCLEOTIDE SEQUENCE [LARGE SCALE GENOMIC DNA]</scope>
    <source>
        <strain evidence="1 2">JCM 8201</strain>
    </source>
</reference>
<gene>
    <name evidence="1" type="ORF">GCM10010439_06160</name>
</gene>
<keyword evidence="2" id="KW-1185">Reference proteome</keyword>